<dbReference type="AlphaFoldDB" id="A0A2T2N260"/>
<keyword evidence="2" id="KW-0812">Transmembrane</keyword>
<evidence type="ECO:0000313" key="3">
    <source>
        <dbReference type="EMBL" id="PSN59521.1"/>
    </source>
</evidence>
<accession>A0A2T2N260</accession>
<dbReference type="Proteomes" id="UP000240883">
    <property type="component" value="Unassembled WGS sequence"/>
</dbReference>
<feature type="compositionally biased region" description="Polar residues" evidence="1">
    <location>
        <begin position="155"/>
        <end position="165"/>
    </location>
</feature>
<keyword evidence="4" id="KW-1185">Reference proteome</keyword>
<protein>
    <submittedName>
        <fullName evidence="3">Uncharacterized protein</fullName>
    </submittedName>
</protein>
<feature type="compositionally biased region" description="Basic and acidic residues" evidence="1">
    <location>
        <begin position="119"/>
        <end position="129"/>
    </location>
</feature>
<feature type="region of interest" description="Disordered" evidence="1">
    <location>
        <begin position="200"/>
        <end position="253"/>
    </location>
</feature>
<name>A0A2T2N260_CORCC</name>
<proteinExistence type="predicted"/>
<feature type="transmembrane region" description="Helical" evidence="2">
    <location>
        <begin position="6"/>
        <end position="25"/>
    </location>
</feature>
<feature type="region of interest" description="Disordered" evidence="1">
    <location>
        <begin position="92"/>
        <end position="177"/>
    </location>
</feature>
<organism evidence="3 4">
    <name type="scientific">Corynespora cassiicola Philippines</name>
    <dbReference type="NCBI Taxonomy" id="1448308"/>
    <lineage>
        <taxon>Eukaryota</taxon>
        <taxon>Fungi</taxon>
        <taxon>Dikarya</taxon>
        <taxon>Ascomycota</taxon>
        <taxon>Pezizomycotina</taxon>
        <taxon>Dothideomycetes</taxon>
        <taxon>Pleosporomycetidae</taxon>
        <taxon>Pleosporales</taxon>
        <taxon>Corynesporascaceae</taxon>
        <taxon>Corynespora</taxon>
    </lineage>
</organism>
<keyword evidence="2" id="KW-1133">Transmembrane helix</keyword>
<keyword evidence="2" id="KW-0472">Membrane</keyword>
<evidence type="ECO:0000256" key="1">
    <source>
        <dbReference type="SAM" id="MobiDB-lite"/>
    </source>
</evidence>
<feature type="transmembrane region" description="Helical" evidence="2">
    <location>
        <begin position="37"/>
        <end position="55"/>
    </location>
</feature>
<dbReference type="EMBL" id="KZ678155">
    <property type="protein sequence ID" value="PSN59521.1"/>
    <property type="molecule type" value="Genomic_DNA"/>
</dbReference>
<reference evidence="3 4" key="1">
    <citation type="journal article" date="2018" name="Front. Microbiol.">
        <title>Genome-Wide Analysis of Corynespora cassiicola Leaf Fall Disease Putative Effectors.</title>
        <authorList>
            <person name="Lopez D."/>
            <person name="Ribeiro S."/>
            <person name="Label P."/>
            <person name="Fumanal B."/>
            <person name="Venisse J.S."/>
            <person name="Kohler A."/>
            <person name="de Oliveira R.R."/>
            <person name="Labutti K."/>
            <person name="Lipzen A."/>
            <person name="Lail K."/>
            <person name="Bauer D."/>
            <person name="Ohm R.A."/>
            <person name="Barry K.W."/>
            <person name="Spatafora J."/>
            <person name="Grigoriev I.V."/>
            <person name="Martin F.M."/>
            <person name="Pujade-Renaud V."/>
        </authorList>
    </citation>
    <scope>NUCLEOTIDE SEQUENCE [LARGE SCALE GENOMIC DNA]</scope>
    <source>
        <strain evidence="3 4">Philippines</strain>
    </source>
</reference>
<evidence type="ECO:0000256" key="2">
    <source>
        <dbReference type="SAM" id="Phobius"/>
    </source>
</evidence>
<evidence type="ECO:0000313" key="4">
    <source>
        <dbReference type="Proteomes" id="UP000240883"/>
    </source>
</evidence>
<gene>
    <name evidence="3" type="ORF">BS50DRAFT_594567</name>
</gene>
<sequence length="253" mass="28526">MVDLKFPLMVFTLSVLGGVYLYQVFQASNKSPFRTPLESFVPSGLLILFLAPLLYHANAWDGNIFRYGGKNNRGNEPLEEGKVRENLKIYNKDEMGGDSVKNPEFMNEPSVPSQMNVNDSEKPSADKNSRLSRLLPLPTIPEGQPSTPAEEPSIGAQQTANSNGESAWVNIPTRTRTAKPKLPRNIIWKNDIKKALRKEGVHLDSECHSARRGRAERVDRFDDDDERPRTSKHGSREEPSEESIRRARWDLGV</sequence>